<keyword evidence="3" id="KW-0436">Ligase</keyword>
<dbReference type="RefSeq" id="WP_014957794.1">
    <property type="nucleotide sequence ID" value="NC_018645.1"/>
</dbReference>
<dbReference type="HOGENOM" id="CLU_000022_59_0_7"/>
<feature type="domain" description="AMP-binding enzyme C-terminal" evidence="2">
    <location>
        <begin position="432"/>
        <end position="506"/>
    </location>
</feature>
<dbReference type="Gene3D" id="3.30.300.30">
    <property type="match status" value="1"/>
</dbReference>
<dbReference type="InterPro" id="IPR000873">
    <property type="entry name" value="AMP-dep_synth/lig_dom"/>
</dbReference>
<dbReference type="InterPro" id="IPR045851">
    <property type="entry name" value="AMP-bd_C_sf"/>
</dbReference>
<dbReference type="NCBIfam" id="TIGR03098">
    <property type="entry name" value="ligase_PEP_1"/>
    <property type="match status" value="1"/>
</dbReference>
<dbReference type="PATRIC" id="fig|651182.5.peg.2746"/>
<accession>K0NNY6</accession>
<dbReference type="Pfam" id="PF00501">
    <property type="entry name" value="AMP-binding"/>
    <property type="match status" value="1"/>
</dbReference>
<dbReference type="InterPro" id="IPR042099">
    <property type="entry name" value="ANL_N_sf"/>
</dbReference>
<dbReference type="PANTHER" id="PTHR43767">
    <property type="entry name" value="LONG-CHAIN-FATTY-ACID--COA LIGASE"/>
    <property type="match status" value="1"/>
</dbReference>
<dbReference type="STRING" id="651182.TOL2_C23210"/>
<dbReference type="KEGG" id="dto:TOL2_C23210"/>
<dbReference type="EMBL" id="FO203503">
    <property type="protein sequence ID" value="CCK80482.1"/>
    <property type="molecule type" value="Genomic_DNA"/>
</dbReference>
<name>K0NNY6_DESTT</name>
<dbReference type="InterPro" id="IPR020845">
    <property type="entry name" value="AMP-binding_CS"/>
</dbReference>
<dbReference type="Gene3D" id="3.40.50.12780">
    <property type="entry name" value="N-terminal domain of ligase-like"/>
    <property type="match status" value="1"/>
</dbReference>
<evidence type="ECO:0000259" key="2">
    <source>
        <dbReference type="Pfam" id="PF13193"/>
    </source>
</evidence>
<keyword evidence="4" id="KW-1185">Reference proteome</keyword>
<dbReference type="SUPFAM" id="SSF56801">
    <property type="entry name" value="Acetyl-CoA synthetase-like"/>
    <property type="match status" value="1"/>
</dbReference>
<dbReference type="AlphaFoldDB" id="K0NNY6"/>
<evidence type="ECO:0000313" key="4">
    <source>
        <dbReference type="Proteomes" id="UP000007347"/>
    </source>
</evidence>
<gene>
    <name evidence="3" type="ordered locus">TOL2_C23210</name>
</gene>
<reference evidence="3 4" key="1">
    <citation type="journal article" date="2013" name="Environ. Microbiol.">
        <title>Complete genome, catabolic sub-proteomes and key-metabolites of Desulfobacula toluolica Tol2, a marine, aromatic compound-degrading, sulfate-reducing bacterium.</title>
        <authorList>
            <person name="Wohlbrand L."/>
            <person name="Jacob J.H."/>
            <person name="Kube M."/>
            <person name="Mussmann M."/>
            <person name="Jarling R."/>
            <person name="Beck A."/>
            <person name="Amann R."/>
            <person name="Wilkes H."/>
            <person name="Reinhardt R."/>
            <person name="Rabus R."/>
        </authorList>
    </citation>
    <scope>NUCLEOTIDE SEQUENCE [LARGE SCALE GENOMIC DNA]</scope>
    <source>
        <strain evidence="4">DSM 7467 / Tol2</strain>
    </source>
</reference>
<protein>
    <submittedName>
        <fullName evidence="3">Acyl-CoA ligase (AMP-foming), exosortase system type 1 associated</fullName>
    </submittedName>
</protein>
<evidence type="ECO:0000259" key="1">
    <source>
        <dbReference type="Pfam" id="PF00501"/>
    </source>
</evidence>
<dbReference type="PANTHER" id="PTHR43767:SF10">
    <property type="entry name" value="SURFACTIN SYNTHASE SUBUNIT 1"/>
    <property type="match status" value="1"/>
</dbReference>
<proteinExistence type="predicted"/>
<feature type="domain" description="AMP-dependent synthetase/ligase" evidence="1">
    <location>
        <begin position="12"/>
        <end position="370"/>
    </location>
</feature>
<dbReference type="Pfam" id="PF13193">
    <property type="entry name" value="AMP-binding_C"/>
    <property type="match status" value="1"/>
</dbReference>
<organism evidence="3 4">
    <name type="scientific">Desulfobacula toluolica (strain DSM 7467 / Tol2)</name>
    <dbReference type="NCBI Taxonomy" id="651182"/>
    <lineage>
        <taxon>Bacteria</taxon>
        <taxon>Pseudomonadati</taxon>
        <taxon>Thermodesulfobacteriota</taxon>
        <taxon>Desulfobacteria</taxon>
        <taxon>Desulfobacterales</taxon>
        <taxon>Desulfobacteraceae</taxon>
        <taxon>Desulfobacula</taxon>
    </lineage>
</organism>
<dbReference type="GO" id="GO:0016877">
    <property type="term" value="F:ligase activity, forming carbon-sulfur bonds"/>
    <property type="evidence" value="ECO:0007669"/>
    <property type="project" value="UniProtKB-ARBA"/>
</dbReference>
<dbReference type="InterPro" id="IPR050237">
    <property type="entry name" value="ATP-dep_AMP-bd_enzyme"/>
</dbReference>
<sequence length="529" mass="59469">MSLRPYLVGHLLEDSAAKYLEKEAAKQKERSITYAELYEDSLKMKGLLIALGIKKGDRVGILLEKSIEQLISMFGISMAGGIFVFLNPILKKNQIDHIISDCDIKLLITTGKIFQANSIDKPKQFLFMDRTKIETSHPVWQQVKTSLAADNSRIEQVSDDTACLIYTSGSTGLPKGVVVPHRTVVDGATIVSDYLRILQTDRLISVLPFNFDYGLNQATSSILCGATLVMHHFFLPNDLLKVLREEKITGFAGMIPIWSKLLNEKYGAKSRQHFPDLRYITNTGGKVPRSIVDKMRDFFPDTAIYLMYGLTEAFRSTYLPPEELDRHPDSMGKAIPNVEIMVINKDGLECAPGEPGELVHRGALVTRGYWNDPEKTRAVFRKNPLSGGQDHLDDRVVYSGDIVKKDEQGFLYFVSRRDEMIKTSGYRISPTEIEEGLVAIPDVASAVVFSRSMQSGDQNIVAVLETGNRQLEKPAVLQACRKTLPAYMVPHEIYFENEFKKTANDKVDRAFIKQKWIEKGPQSKPNKQA</sequence>
<dbReference type="InterPro" id="IPR025110">
    <property type="entry name" value="AMP-bd_C"/>
</dbReference>
<evidence type="ECO:0000313" key="3">
    <source>
        <dbReference type="EMBL" id="CCK80482.1"/>
    </source>
</evidence>
<dbReference type="OrthoDB" id="9803968at2"/>
<dbReference type="InterPro" id="IPR017529">
    <property type="entry name" value="AcylCoA_ligase_PEP_1"/>
</dbReference>
<dbReference type="PROSITE" id="PS00455">
    <property type="entry name" value="AMP_BINDING"/>
    <property type="match status" value="1"/>
</dbReference>
<dbReference type="Proteomes" id="UP000007347">
    <property type="component" value="Chromosome"/>
</dbReference>